<proteinExistence type="inferred from homology"/>
<name>A0A939BE77_9FIRM</name>
<evidence type="ECO:0000313" key="5">
    <source>
        <dbReference type="EMBL" id="MBM6920682.1"/>
    </source>
</evidence>
<dbReference type="SUPFAM" id="SSF55729">
    <property type="entry name" value="Acyl-CoA N-acyltransferases (Nat)"/>
    <property type="match status" value="1"/>
</dbReference>
<dbReference type="GO" id="GO:0008080">
    <property type="term" value="F:N-acetyltransferase activity"/>
    <property type="evidence" value="ECO:0007669"/>
    <property type="project" value="UniProtKB-ARBA"/>
</dbReference>
<dbReference type="AlphaFoldDB" id="A0A939BE77"/>
<keyword evidence="3" id="KW-0012">Acyltransferase</keyword>
<dbReference type="InterPro" id="IPR016181">
    <property type="entry name" value="Acyl_CoA_acyltransferase"/>
</dbReference>
<organism evidence="5 6">
    <name type="scientific">Merdimmobilis hominis</name>
    <dbReference type="NCBI Taxonomy" id="2897707"/>
    <lineage>
        <taxon>Bacteria</taxon>
        <taxon>Bacillati</taxon>
        <taxon>Bacillota</taxon>
        <taxon>Clostridia</taxon>
        <taxon>Eubacteriales</taxon>
        <taxon>Oscillospiraceae</taxon>
        <taxon>Merdimmobilis</taxon>
    </lineage>
</organism>
<evidence type="ECO:0000256" key="3">
    <source>
        <dbReference type="ARBA" id="ARBA00023315"/>
    </source>
</evidence>
<evidence type="ECO:0000259" key="4">
    <source>
        <dbReference type="PROSITE" id="PS51186"/>
    </source>
</evidence>
<comment type="similarity">
    <text evidence="1">Belongs to the acetyltransferase family.</text>
</comment>
<comment type="caution">
    <text evidence="5">The sequence shown here is derived from an EMBL/GenBank/DDBJ whole genome shotgun (WGS) entry which is preliminary data.</text>
</comment>
<keyword evidence="2" id="KW-0808">Transferase</keyword>
<dbReference type="CDD" id="cd04301">
    <property type="entry name" value="NAT_SF"/>
    <property type="match status" value="1"/>
</dbReference>
<dbReference type="FunFam" id="3.40.630.30:FF:000064">
    <property type="entry name" value="GNAT family acetyltransferase"/>
    <property type="match status" value="1"/>
</dbReference>
<keyword evidence="6" id="KW-1185">Reference proteome</keyword>
<dbReference type="InterPro" id="IPR000182">
    <property type="entry name" value="GNAT_dom"/>
</dbReference>
<evidence type="ECO:0000256" key="1">
    <source>
        <dbReference type="ARBA" id="ARBA00008694"/>
    </source>
</evidence>
<dbReference type="Gene3D" id="3.40.630.30">
    <property type="match status" value="1"/>
</dbReference>
<dbReference type="RefSeq" id="WP_204445826.1">
    <property type="nucleotide sequence ID" value="NZ_JACJKY010000007.1"/>
</dbReference>
<dbReference type="InterPro" id="IPR051016">
    <property type="entry name" value="Diverse_Substrate_AcTransf"/>
</dbReference>
<evidence type="ECO:0000313" key="6">
    <source>
        <dbReference type="Proteomes" id="UP000774750"/>
    </source>
</evidence>
<dbReference type="EMBL" id="JACJKY010000007">
    <property type="protein sequence ID" value="MBM6920682.1"/>
    <property type="molecule type" value="Genomic_DNA"/>
</dbReference>
<reference evidence="5" key="2">
    <citation type="journal article" date="2021" name="Sci. Rep.">
        <title>The distribution of antibiotic resistance genes in chicken gut microbiota commensals.</title>
        <authorList>
            <person name="Juricova H."/>
            <person name="Matiasovicova J."/>
            <person name="Kubasova T."/>
            <person name="Cejkova D."/>
            <person name="Rychlik I."/>
        </authorList>
    </citation>
    <scope>NUCLEOTIDE SEQUENCE</scope>
    <source>
        <strain evidence="5">An559</strain>
    </source>
</reference>
<reference evidence="5" key="1">
    <citation type="submission" date="2020-08" db="EMBL/GenBank/DDBJ databases">
        <authorList>
            <person name="Cejkova D."/>
            <person name="Kubasova T."/>
            <person name="Jahodarova E."/>
            <person name="Rychlik I."/>
        </authorList>
    </citation>
    <scope>NUCLEOTIDE SEQUENCE</scope>
    <source>
        <strain evidence="5">An559</strain>
    </source>
</reference>
<dbReference type="PROSITE" id="PS51186">
    <property type="entry name" value="GNAT"/>
    <property type="match status" value="1"/>
</dbReference>
<dbReference type="PANTHER" id="PTHR10545:SF29">
    <property type="entry name" value="GH14572P-RELATED"/>
    <property type="match status" value="1"/>
</dbReference>
<feature type="domain" description="N-acetyltransferase" evidence="4">
    <location>
        <begin position="3"/>
        <end position="151"/>
    </location>
</feature>
<sequence>MNYEIRKANPSDAKAIFSMICELAEYEKMTNDVIGTAEMLYDHLEKEQVFAFLLEADGTPVGFALYFYNYSTFKGRRGLYLEDLYIKPQHRKGGYGKKLLETLIATAKAEHCGRMEWSCLNWNEPSIAFYRHMGAKPMDEWTVWRLDESQF</sequence>
<dbReference type="Proteomes" id="UP000774750">
    <property type="component" value="Unassembled WGS sequence"/>
</dbReference>
<accession>A0A939BE77</accession>
<protein>
    <submittedName>
        <fullName evidence="5">GNAT family N-acetyltransferase</fullName>
    </submittedName>
</protein>
<evidence type="ECO:0000256" key="2">
    <source>
        <dbReference type="ARBA" id="ARBA00022679"/>
    </source>
</evidence>
<dbReference type="PANTHER" id="PTHR10545">
    <property type="entry name" value="DIAMINE N-ACETYLTRANSFERASE"/>
    <property type="match status" value="1"/>
</dbReference>
<gene>
    <name evidence="5" type="ORF">H6A12_05875</name>
</gene>
<dbReference type="Pfam" id="PF00583">
    <property type="entry name" value="Acetyltransf_1"/>
    <property type="match status" value="1"/>
</dbReference>